<dbReference type="InterPro" id="IPR009057">
    <property type="entry name" value="Homeodomain-like_sf"/>
</dbReference>
<evidence type="ECO:0000313" key="7">
    <source>
        <dbReference type="Proteomes" id="UP001285521"/>
    </source>
</evidence>
<name>A0ABU4TBN3_9PSEU</name>
<feature type="domain" description="HTH tetR-type" evidence="5">
    <location>
        <begin position="3"/>
        <end position="63"/>
    </location>
</feature>
<feature type="DNA-binding region" description="H-T-H motif" evidence="4">
    <location>
        <begin position="26"/>
        <end position="45"/>
    </location>
</feature>
<sequence length="203" mass="22279">MRPDKRQAILRGALSVFARDGYSRASIDGIAKEAEVSTRTLYNHFADKADLFRNVIQASADDAARDQIAIIERHFHRVTDLEQDLVAFGRAMGAEIGHAEHFALVRQINAELGHIPAEAIEAWQETGPRRVKRALAAELGKLGFKDPKRAAVHLMLLTLTGEPSIRGTRPDEDDIAAGVRVFLHGHDVENAEGAATQGHGHTR</sequence>
<dbReference type="InterPro" id="IPR001647">
    <property type="entry name" value="HTH_TetR"/>
</dbReference>
<reference evidence="6 7" key="1">
    <citation type="submission" date="2023-11" db="EMBL/GenBank/DDBJ databases">
        <title>Lentzea sokolovensis, sp. nov., Lentzea kristufkii, sp. nov., and Lentzea miocenensis, sp. nov., rare actinobacteria from Sokolov Coal Basin, Miocene lacustrine sediment, Czech Republic.</title>
        <authorList>
            <person name="Lara A."/>
            <person name="Kotroba L."/>
            <person name="Nouioui I."/>
            <person name="Neumann-Schaal M."/>
            <person name="Mast Y."/>
            <person name="Chronakova A."/>
        </authorList>
    </citation>
    <scope>NUCLEOTIDE SEQUENCE [LARGE SCALE GENOMIC DNA]</scope>
    <source>
        <strain evidence="6 7">BCCO 10_0856</strain>
    </source>
</reference>
<dbReference type="Gene3D" id="1.10.357.10">
    <property type="entry name" value="Tetracycline Repressor, domain 2"/>
    <property type="match status" value="1"/>
</dbReference>
<dbReference type="InterPro" id="IPR050109">
    <property type="entry name" value="HTH-type_TetR-like_transc_reg"/>
</dbReference>
<dbReference type="PANTHER" id="PTHR30055:SF234">
    <property type="entry name" value="HTH-TYPE TRANSCRIPTIONAL REGULATOR BETI"/>
    <property type="match status" value="1"/>
</dbReference>
<dbReference type="PANTHER" id="PTHR30055">
    <property type="entry name" value="HTH-TYPE TRANSCRIPTIONAL REGULATOR RUTR"/>
    <property type="match status" value="1"/>
</dbReference>
<keyword evidence="7" id="KW-1185">Reference proteome</keyword>
<keyword evidence="3" id="KW-0804">Transcription</keyword>
<evidence type="ECO:0000256" key="1">
    <source>
        <dbReference type="ARBA" id="ARBA00023015"/>
    </source>
</evidence>
<evidence type="ECO:0000313" key="6">
    <source>
        <dbReference type="EMBL" id="MDX8035585.1"/>
    </source>
</evidence>
<keyword evidence="2 4" id="KW-0238">DNA-binding</keyword>
<evidence type="ECO:0000256" key="3">
    <source>
        <dbReference type="ARBA" id="ARBA00023163"/>
    </source>
</evidence>
<keyword evidence="1" id="KW-0805">Transcription regulation</keyword>
<dbReference type="InterPro" id="IPR023772">
    <property type="entry name" value="DNA-bd_HTH_TetR-type_CS"/>
</dbReference>
<dbReference type="Proteomes" id="UP001285521">
    <property type="component" value="Unassembled WGS sequence"/>
</dbReference>
<dbReference type="Pfam" id="PF00440">
    <property type="entry name" value="TetR_N"/>
    <property type="match status" value="1"/>
</dbReference>
<evidence type="ECO:0000256" key="2">
    <source>
        <dbReference type="ARBA" id="ARBA00023125"/>
    </source>
</evidence>
<proteinExistence type="predicted"/>
<dbReference type="RefSeq" id="WP_319970607.1">
    <property type="nucleotide sequence ID" value="NZ_JAXAVW010000036.1"/>
</dbReference>
<dbReference type="SUPFAM" id="SSF46689">
    <property type="entry name" value="Homeodomain-like"/>
    <property type="match status" value="1"/>
</dbReference>
<evidence type="ECO:0000259" key="5">
    <source>
        <dbReference type="PROSITE" id="PS50977"/>
    </source>
</evidence>
<comment type="caution">
    <text evidence="6">The sequence shown here is derived from an EMBL/GenBank/DDBJ whole genome shotgun (WGS) entry which is preliminary data.</text>
</comment>
<dbReference type="PROSITE" id="PS01081">
    <property type="entry name" value="HTH_TETR_1"/>
    <property type="match status" value="1"/>
</dbReference>
<evidence type="ECO:0000256" key="4">
    <source>
        <dbReference type="PROSITE-ProRule" id="PRU00335"/>
    </source>
</evidence>
<organism evidence="6 7">
    <name type="scientific">Lentzea miocenica</name>
    <dbReference type="NCBI Taxonomy" id="3095431"/>
    <lineage>
        <taxon>Bacteria</taxon>
        <taxon>Bacillati</taxon>
        <taxon>Actinomycetota</taxon>
        <taxon>Actinomycetes</taxon>
        <taxon>Pseudonocardiales</taxon>
        <taxon>Pseudonocardiaceae</taxon>
        <taxon>Lentzea</taxon>
    </lineage>
</organism>
<protein>
    <submittedName>
        <fullName evidence="6">TetR/AcrR family transcriptional regulator</fullName>
    </submittedName>
</protein>
<gene>
    <name evidence="6" type="ORF">SK803_35730</name>
</gene>
<accession>A0ABU4TBN3</accession>
<dbReference type="EMBL" id="JAXAVW010000036">
    <property type="protein sequence ID" value="MDX8035585.1"/>
    <property type="molecule type" value="Genomic_DNA"/>
</dbReference>
<dbReference type="PRINTS" id="PR00455">
    <property type="entry name" value="HTHTETR"/>
</dbReference>
<dbReference type="PROSITE" id="PS50977">
    <property type="entry name" value="HTH_TETR_2"/>
    <property type="match status" value="1"/>
</dbReference>